<dbReference type="InterPro" id="IPR047650">
    <property type="entry name" value="Transpos_IS110"/>
</dbReference>
<reference evidence="4 5" key="1">
    <citation type="journal article" date="2016" name="Int. J. Syst. Evol. Microbiol.">
        <title>Peptococcus simiae sp. nov., isolated from rhesus macaque faeces and emended description of the genus Peptococcus.</title>
        <authorList>
            <person name="Shkoporov A.N."/>
            <person name="Efimov B.A."/>
            <person name="Kondova I."/>
            <person name="Ouwerling B."/>
            <person name="Chaplin A.V."/>
            <person name="Shcherbakova V.A."/>
            <person name="Langermans J.A.M."/>
        </authorList>
    </citation>
    <scope>NUCLEOTIDE SEQUENCE [LARGE SCALE GENOMIC DNA]</scope>
    <source>
        <strain evidence="4 5">M108</strain>
    </source>
</reference>
<name>A0ABW9GY17_9FIRM</name>
<dbReference type="Proteomes" id="UP001631949">
    <property type="component" value="Unassembled WGS sequence"/>
</dbReference>
<gene>
    <name evidence="4" type="ORF">ACKQTC_01300</name>
</gene>
<feature type="domain" description="Transposase IS110-like N-terminal" evidence="2">
    <location>
        <begin position="40"/>
        <end position="197"/>
    </location>
</feature>
<dbReference type="PANTHER" id="PTHR33055:SF15">
    <property type="entry name" value="TRANSPOSASE-RELATED"/>
    <property type="match status" value="1"/>
</dbReference>
<dbReference type="EMBL" id="JBJUVG010000001">
    <property type="protein sequence ID" value="MFM9413013.1"/>
    <property type="molecule type" value="Genomic_DNA"/>
</dbReference>
<feature type="domain" description="Transposase IS116/IS110/IS902 C-terminal" evidence="3">
    <location>
        <begin position="304"/>
        <end position="389"/>
    </location>
</feature>
<dbReference type="RefSeq" id="WP_408976628.1">
    <property type="nucleotide sequence ID" value="NZ_JBJUVG010000001.1"/>
</dbReference>
<dbReference type="InterPro" id="IPR002525">
    <property type="entry name" value="Transp_IS110-like_N"/>
</dbReference>
<dbReference type="NCBIfam" id="NF033542">
    <property type="entry name" value="transpos_IS110"/>
    <property type="match status" value="1"/>
</dbReference>
<dbReference type="Pfam" id="PF01548">
    <property type="entry name" value="DEDD_Tnp_IS110"/>
    <property type="match status" value="1"/>
</dbReference>
<evidence type="ECO:0000256" key="1">
    <source>
        <dbReference type="SAM" id="Coils"/>
    </source>
</evidence>
<accession>A0ABW9GY17</accession>
<dbReference type="InterPro" id="IPR003346">
    <property type="entry name" value="Transposase_20"/>
</dbReference>
<feature type="coiled-coil region" evidence="1">
    <location>
        <begin position="273"/>
        <end position="300"/>
    </location>
</feature>
<proteinExistence type="predicted"/>
<keyword evidence="5" id="KW-1185">Reference proteome</keyword>
<keyword evidence="1" id="KW-0175">Coiled coil</keyword>
<evidence type="ECO:0000313" key="4">
    <source>
        <dbReference type="EMBL" id="MFM9413013.1"/>
    </source>
</evidence>
<comment type="caution">
    <text evidence="4">The sequence shown here is derived from an EMBL/GenBank/DDBJ whole genome shotgun (WGS) entry which is preliminary data.</text>
</comment>
<dbReference type="PANTHER" id="PTHR33055">
    <property type="entry name" value="TRANSPOSASE FOR INSERTION SEQUENCE ELEMENT IS1111A"/>
    <property type="match status" value="1"/>
</dbReference>
<organism evidence="4 5">
    <name type="scientific">Peptococcus simiae</name>
    <dbReference type="NCBI Taxonomy" id="1643805"/>
    <lineage>
        <taxon>Bacteria</taxon>
        <taxon>Bacillati</taxon>
        <taxon>Bacillota</taxon>
        <taxon>Clostridia</taxon>
        <taxon>Eubacteriales</taxon>
        <taxon>Peptococcaceae</taxon>
        <taxon>Peptococcus</taxon>
    </lineage>
</organism>
<protein>
    <submittedName>
        <fullName evidence="4">IS110 family transposase</fullName>
    </submittedName>
</protein>
<evidence type="ECO:0000259" key="2">
    <source>
        <dbReference type="Pfam" id="PF01548"/>
    </source>
</evidence>
<dbReference type="Pfam" id="PF02371">
    <property type="entry name" value="Transposase_20"/>
    <property type="match status" value="1"/>
</dbReference>
<evidence type="ECO:0000259" key="3">
    <source>
        <dbReference type="Pfam" id="PF02371"/>
    </source>
</evidence>
<evidence type="ECO:0000313" key="5">
    <source>
        <dbReference type="Proteomes" id="UP001631949"/>
    </source>
</evidence>
<sequence>MSWIALFVAVCLTRLHCRKVQRALALSKFILKLGDFMFYIGVDIAKCNHEASIIDSSGKALSESLSFSNSVKGLEKFQKFISSFSLSNDNCVIGMEATGHYWLSLYSFLTDLGFSCVVINPIQSDAFRKMYIRQTKNDAVDSFVIAQILRFGEYSISNFSDEDTFALRNLSRYRFALVDEASDWKRKLVAILDQVFPEYDKLFSNIYGVASKELLSKYPLPEDMISIPASSLAELLSKSSKGRFGIDKAKEIQDAASNTFGIKFALRSFSFQIKQIINQISFLEEQILEIENEIKIMLDQLCPVITSITGIGPILGAAIFSEIGDIKRFDKANQLVAYAGLDVAVKQSGNFVATNTKISKHGSPYLRRAIWLASIVAAFKDPALSLYYQKLRERGKAHGTAIGAVARKLTNIIFAVLRDNKAYIPNI</sequence>